<dbReference type="CDD" id="cd08296">
    <property type="entry name" value="CAD_like"/>
    <property type="match status" value="1"/>
</dbReference>
<evidence type="ECO:0000313" key="9">
    <source>
        <dbReference type="EMBL" id="PHO21023.1"/>
    </source>
</evidence>
<dbReference type="InterPro" id="IPR036291">
    <property type="entry name" value="NAD(P)-bd_dom_sf"/>
</dbReference>
<dbReference type="Proteomes" id="UP000072236">
    <property type="component" value="Chromosome"/>
</dbReference>
<dbReference type="PROSITE" id="PS00059">
    <property type="entry name" value="ADH_ZINC"/>
    <property type="match status" value="1"/>
</dbReference>
<dbReference type="InterPro" id="IPR013149">
    <property type="entry name" value="ADH-like_C"/>
</dbReference>
<dbReference type="SUPFAM" id="SSF50129">
    <property type="entry name" value="GroES-like"/>
    <property type="match status" value="1"/>
</dbReference>
<dbReference type="InterPro" id="IPR002328">
    <property type="entry name" value="ADH_Zn_CS"/>
</dbReference>
<dbReference type="SUPFAM" id="SSF51735">
    <property type="entry name" value="NAD(P)-binding Rossmann-fold domains"/>
    <property type="match status" value="1"/>
</dbReference>
<reference evidence="9 12" key="2">
    <citation type="submission" date="2017-10" db="EMBL/GenBank/DDBJ databases">
        <title>Draft genome sequences of Aggregatibacter actinomycetemcomitans strains 310a and 310b.</title>
        <authorList>
            <person name="May A.C."/>
            <person name="Ohta H."/>
            <person name="Maeda H."/>
            <person name="Kokeguchi S."/>
            <person name="Cugini C."/>
        </authorList>
    </citation>
    <scope>NUCLEOTIDE SEQUENCE [LARGE SCALE GENOMIC DNA]</scope>
    <source>
        <strain evidence="9 12">310b</strain>
    </source>
</reference>
<feature type="domain" description="Enoyl reductase (ER)" evidence="7">
    <location>
        <begin position="15"/>
        <end position="333"/>
    </location>
</feature>
<evidence type="ECO:0000256" key="3">
    <source>
        <dbReference type="ARBA" id="ARBA00022723"/>
    </source>
</evidence>
<dbReference type="PANTHER" id="PTHR42940:SF7">
    <property type="entry name" value="ALCOHOL DEHYDROGENASE-LIKE N-TERMINAL DOMAIN-CONTAINING PROTEIN"/>
    <property type="match status" value="1"/>
</dbReference>
<dbReference type="OrthoDB" id="9770544at2"/>
<comment type="cofactor">
    <cofactor evidence="1 6">
        <name>Zn(2+)</name>
        <dbReference type="ChEBI" id="CHEBI:29105"/>
    </cofactor>
</comment>
<keyword evidence="5" id="KW-0560">Oxidoreductase</keyword>
<evidence type="ECO:0000256" key="1">
    <source>
        <dbReference type="ARBA" id="ARBA00001947"/>
    </source>
</evidence>
<protein>
    <submittedName>
        <fullName evidence="8 10">Alcohol dehydrogenase</fullName>
    </submittedName>
</protein>
<keyword evidence="4 6" id="KW-0862">Zinc</keyword>
<evidence type="ECO:0000256" key="2">
    <source>
        <dbReference type="ARBA" id="ARBA00008072"/>
    </source>
</evidence>
<dbReference type="InterPro" id="IPR013154">
    <property type="entry name" value="ADH-like_N"/>
</dbReference>
<dbReference type="KEGG" id="aact:ACT75_07995"/>
<evidence type="ECO:0000256" key="6">
    <source>
        <dbReference type="RuleBase" id="RU361277"/>
    </source>
</evidence>
<keyword evidence="3 6" id="KW-0479">Metal-binding</keyword>
<evidence type="ECO:0000313" key="11">
    <source>
        <dbReference type="Proteomes" id="UP000072236"/>
    </source>
</evidence>
<dbReference type="EMBL" id="VSED01000004">
    <property type="protein sequence ID" value="TYA39580.1"/>
    <property type="molecule type" value="Genomic_DNA"/>
</dbReference>
<dbReference type="SMR" id="A0A142G1D4"/>
<accession>A0A142G1D4</accession>
<dbReference type="GO" id="GO:0004022">
    <property type="term" value="F:alcohol dehydrogenase (NAD+) activity"/>
    <property type="evidence" value="ECO:0007669"/>
    <property type="project" value="TreeGrafter"/>
</dbReference>
<keyword evidence="12" id="KW-1185">Reference proteome</keyword>
<dbReference type="InterPro" id="IPR011032">
    <property type="entry name" value="GroES-like_sf"/>
</dbReference>
<dbReference type="AlphaFoldDB" id="A0A142G1D4"/>
<dbReference type="EMBL" id="CP012959">
    <property type="protein sequence ID" value="AMQ94464.1"/>
    <property type="molecule type" value="Genomic_DNA"/>
</dbReference>
<gene>
    <name evidence="8" type="ORF">ACT75_07995</name>
    <name evidence="9" type="ORF">CQR80_03855</name>
    <name evidence="10" type="ORF">FXB79_02510</name>
</gene>
<reference evidence="8 11" key="1">
    <citation type="submission" date="2015-10" db="EMBL/GenBank/DDBJ databases">
        <title>Tn-seq of a polymicrobial infection.</title>
        <authorList>
            <person name="Stacy A."/>
            <person name="Rumbaugh K.P."/>
            <person name="Whiteley M."/>
        </authorList>
    </citation>
    <scope>NUCLEOTIDE SEQUENCE [LARGE SCALE GENOMIC DNA]</scope>
    <source>
        <strain evidence="8 11">624</strain>
    </source>
</reference>
<evidence type="ECO:0000313" key="8">
    <source>
        <dbReference type="EMBL" id="AMQ94464.1"/>
    </source>
</evidence>
<dbReference type="PANTHER" id="PTHR42940">
    <property type="entry name" value="ALCOHOL DEHYDROGENASE 1-RELATED"/>
    <property type="match status" value="1"/>
</dbReference>
<evidence type="ECO:0000313" key="10">
    <source>
        <dbReference type="EMBL" id="TYA39580.1"/>
    </source>
</evidence>
<dbReference type="Proteomes" id="UP000323012">
    <property type="component" value="Unassembled WGS sequence"/>
</dbReference>
<dbReference type="Gene3D" id="3.40.50.720">
    <property type="entry name" value="NAD(P)-binding Rossmann-like Domain"/>
    <property type="match status" value="1"/>
</dbReference>
<organism evidence="10 13">
    <name type="scientific">Aggregatibacter actinomycetemcomitans</name>
    <name type="common">Actinobacillus actinomycetemcomitans</name>
    <name type="synonym">Haemophilus actinomycetemcomitans</name>
    <dbReference type="NCBI Taxonomy" id="714"/>
    <lineage>
        <taxon>Bacteria</taxon>
        <taxon>Pseudomonadati</taxon>
        <taxon>Pseudomonadota</taxon>
        <taxon>Gammaproteobacteria</taxon>
        <taxon>Pasteurellales</taxon>
        <taxon>Pasteurellaceae</taxon>
        <taxon>Aggregatibacter</taxon>
    </lineage>
</organism>
<evidence type="ECO:0000313" key="13">
    <source>
        <dbReference type="Proteomes" id="UP000323012"/>
    </source>
</evidence>
<proteinExistence type="inferred from homology"/>
<dbReference type="Gene3D" id="3.90.180.10">
    <property type="entry name" value="Medium-chain alcohol dehydrogenases, catalytic domain"/>
    <property type="match status" value="1"/>
</dbReference>
<dbReference type="eggNOG" id="COG1064">
    <property type="taxonomic scope" value="Bacteria"/>
</dbReference>
<dbReference type="GO" id="GO:0008270">
    <property type="term" value="F:zinc ion binding"/>
    <property type="evidence" value="ECO:0007669"/>
    <property type="project" value="InterPro"/>
</dbReference>
<dbReference type="Pfam" id="PF08240">
    <property type="entry name" value="ADH_N"/>
    <property type="match status" value="1"/>
</dbReference>
<name>A0A142G1D4_AGGAC</name>
<dbReference type="Pfam" id="PF00107">
    <property type="entry name" value="ADH_zinc_N"/>
    <property type="match status" value="1"/>
</dbReference>
<sequence>MIPKTYLAMQTTPQGDLVLTEKQTVLPTAHQVLIQVEACGVCGADLGDIKHNLQTPRVIGHEVVGWILAKGEAVSKRWQVGQRVGVGRLGGHCHECDACRAGQFVHCAHQSYIGASRDGGYAELMIVNQTGLVAIPESLNSTDAAPLLCAGLATFNALRNSDTKAGDTVAVLGTGGLGHLAVQYAQKMGFEVVSIGRQDLSEKMTTLGAHHYVNLAKQSAVDFLRELGGADLILSTITDAKTIGDVAKSLKARGKLLLLGASGEPLALPLNRIVGKEQRIQGSLTGTPFDAECTLKFSVLSGVKPQVEIFPLTKANEAIARLKSGKARFRIVLNVNQNKTIP</sequence>
<evidence type="ECO:0000256" key="4">
    <source>
        <dbReference type="ARBA" id="ARBA00022833"/>
    </source>
</evidence>
<dbReference type="GO" id="GO:0005737">
    <property type="term" value="C:cytoplasm"/>
    <property type="evidence" value="ECO:0007669"/>
    <property type="project" value="TreeGrafter"/>
</dbReference>
<comment type="similarity">
    <text evidence="2 6">Belongs to the zinc-containing alcohol dehydrogenase family.</text>
</comment>
<dbReference type="Proteomes" id="UP000226080">
    <property type="component" value="Unassembled WGS sequence"/>
</dbReference>
<evidence type="ECO:0000256" key="5">
    <source>
        <dbReference type="ARBA" id="ARBA00023002"/>
    </source>
</evidence>
<dbReference type="InterPro" id="IPR020843">
    <property type="entry name" value="ER"/>
</dbReference>
<dbReference type="EMBL" id="PCGW01000005">
    <property type="protein sequence ID" value="PHO21023.1"/>
    <property type="molecule type" value="Genomic_DNA"/>
</dbReference>
<dbReference type="RefSeq" id="WP_005542724.1">
    <property type="nucleotide sequence ID" value="NZ_CP012959.1"/>
</dbReference>
<reference evidence="10 13" key="3">
    <citation type="submission" date="2019-08" db="EMBL/GenBank/DDBJ databases">
        <title>Whole genome sequencing of Aggregatibacter actinomycetemcomitans cultured from blood stream infections in Denmark reveals a novel phylogenetic lineage expressing serotype a membrane O polysaccharide.</title>
        <authorList>
            <person name="Nedergaard S."/>
            <person name="Kobel C.M."/>
            <person name="Nielsen M.B."/>
            <person name="Moeller R.T."/>
            <person name="Jensen A.B."/>
            <person name="Noerskov-Lauritsen N."/>
        </authorList>
    </citation>
    <scope>NUCLEOTIDE SEQUENCE [LARGE SCALE GENOMIC DNA]</scope>
    <source>
        <strain evidence="10 13">PN_563</strain>
    </source>
</reference>
<dbReference type="SMART" id="SM00829">
    <property type="entry name" value="PKS_ER"/>
    <property type="match status" value="1"/>
</dbReference>
<evidence type="ECO:0000313" key="12">
    <source>
        <dbReference type="Proteomes" id="UP000226080"/>
    </source>
</evidence>
<evidence type="ECO:0000259" key="7">
    <source>
        <dbReference type="SMART" id="SM00829"/>
    </source>
</evidence>